<feature type="region of interest" description="Disordered" evidence="1">
    <location>
        <begin position="210"/>
        <end position="256"/>
    </location>
</feature>
<evidence type="ECO:0000313" key="3">
    <source>
        <dbReference type="Proteomes" id="UP000218811"/>
    </source>
</evidence>
<gene>
    <name evidence="2" type="ORF">WOLCODRAFT_74922</name>
</gene>
<evidence type="ECO:0000313" key="2">
    <source>
        <dbReference type="EMBL" id="PCH43940.1"/>
    </source>
</evidence>
<dbReference type="OMA" id="PRWEMAR"/>
<proteinExistence type="predicted"/>
<sequence length="256" mass="28887">MPDTPSKHVRLMTVGIATTTSGSFLLSKTPISAVHRIAPPVLECMPTHLPDPDWRVLQQPNGSGQQSCTEMQEKIDQLTENLRLAHEHIHMRDAIIEGAHAQLVIQDMYGEKLNQALYAKEHRLENDRTKLFPEGKGRHLTNSGFIKELDRVDEVRRKNLEAKNQRKMAKQQRRIEKELIEARWKDIVTQHKHAVDGWRQECERLITEGVAKKDLPKPPKRPLKPKPAVGNADMIVNQASGSAADVGDDSSSDGEE</sequence>
<dbReference type="AlphaFoldDB" id="A0A2H3JP25"/>
<organism evidence="2 3">
    <name type="scientific">Wolfiporia cocos (strain MD-104)</name>
    <name type="common">Brown rot fungus</name>
    <dbReference type="NCBI Taxonomy" id="742152"/>
    <lineage>
        <taxon>Eukaryota</taxon>
        <taxon>Fungi</taxon>
        <taxon>Dikarya</taxon>
        <taxon>Basidiomycota</taxon>
        <taxon>Agaricomycotina</taxon>
        <taxon>Agaricomycetes</taxon>
        <taxon>Polyporales</taxon>
        <taxon>Phaeolaceae</taxon>
        <taxon>Wolfiporia</taxon>
    </lineage>
</organism>
<name>A0A2H3JP25_WOLCO</name>
<feature type="compositionally biased region" description="Acidic residues" evidence="1">
    <location>
        <begin position="246"/>
        <end position="256"/>
    </location>
</feature>
<protein>
    <submittedName>
        <fullName evidence="2">Uncharacterized protein</fullName>
    </submittedName>
</protein>
<dbReference type="Proteomes" id="UP000218811">
    <property type="component" value="Unassembled WGS sequence"/>
</dbReference>
<dbReference type="EMBL" id="KB468146">
    <property type="protein sequence ID" value="PCH43940.1"/>
    <property type="molecule type" value="Genomic_DNA"/>
</dbReference>
<evidence type="ECO:0000256" key="1">
    <source>
        <dbReference type="SAM" id="MobiDB-lite"/>
    </source>
</evidence>
<dbReference type="OrthoDB" id="2803224at2759"/>
<reference evidence="2 3" key="1">
    <citation type="journal article" date="2012" name="Science">
        <title>The Paleozoic origin of enzymatic lignin decomposition reconstructed from 31 fungal genomes.</title>
        <authorList>
            <person name="Floudas D."/>
            <person name="Binder M."/>
            <person name="Riley R."/>
            <person name="Barry K."/>
            <person name="Blanchette R.A."/>
            <person name="Henrissat B."/>
            <person name="Martinez A.T."/>
            <person name="Otillar R."/>
            <person name="Spatafora J.W."/>
            <person name="Yadav J.S."/>
            <person name="Aerts A."/>
            <person name="Benoit I."/>
            <person name="Boyd A."/>
            <person name="Carlson A."/>
            <person name="Copeland A."/>
            <person name="Coutinho P.M."/>
            <person name="de Vries R.P."/>
            <person name="Ferreira P."/>
            <person name="Findley K."/>
            <person name="Foster B."/>
            <person name="Gaskell J."/>
            <person name="Glotzer D."/>
            <person name="Gorecki P."/>
            <person name="Heitman J."/>
            <person name="Hesse C."/>
            <person name="Hori C."/>
            <person name="Igarashi K."/>
            <person name="Jurgens J.A."/>
            <person name="Kallen N."/>
            <person name="Kersten P."/>
            <person name="Kohler A."/>
            <person name="Kuees U."/>
            <person name="Kumar T.K.A."/>
            <person name="Kuo A."/>
            <person name="LaButti K."/>
            <person name="Larrondo L.F."/>
            <person name="Lindquist E."/>
            <person name="Ling A."/>
            <person name="Lombard V."/>
            <person name="Lucas S."/>
            <person name="Lundell T."/>
            <person name="Martin R."/>
            <person name="McLaughlin D.J."/>
            <person name="Morgenstern I."/>
            <person name="Morin E."/>
            <person name="Murat C."/>
            <person name="Nagy L.G."/>
            <person name="Nolan M."/>
            <person name="Ohm R.A."/>
            <person name="Patyshakuliyeva A."/>
            <person name="Rokas A."/>
            <person name="Ruiz-Duenas F.J."/>
            <person name="Sabat G."/>
            <person name="Salamov A."/>
            <person name="Samejima M."/>
            <person name="Schmutz J."/>
            <person name="Slot J.C."/>
            <person name="St John F."/>
            <person name="Stenlid J."/>
            <person name="Sun H."/>
            <person name="Sun S."/>
            <person name="Syed K."/>
            <person name="Tsang A."/>
            <person name="Wiebenga A."/>
            <person name="Young D."/>
            <person name="Pisabarro A."/>
            <person name="Eastwood D.C."/>
            <person name="Martin F."/>
            <person name="Cullen D."/>
            <person name="Grigoriev I.V."/>
            <person name="Hibbett D.S."/>
        </authorList>
    </citation>
    <scope>NUCLEOTIDE SEQUENCE [LARGE SCALE GENOMIC DNA]</scope>
    <source>
        <strain evidence="2 3">MD-104</strain>
    </source>
</reference>
<keyword evidence="3" id="KW-1185">Reference proteome</keyword>
<accession>A0A2H3JP25</accession>
<dbReference type="STRING" id="742152.A0A2H3JP25"/>